<organism evidence="2 3">
    <name type="scientific">Laspinema olomoucense D3b</name>
    <dbReference type="NCBI Taxonomy" id="2953688"/>
    <lineage>
        <taxon>Bacteria</taxon>
        <taxon>Bacillati</taxon>
        <taxon>Cyanobacteriota</taxon>
        <taxon>Cyanophyceae</taxon>
        <taxon>Oscillatoriophycideae</taxon>
        <taxon>Oscillatoriales</taxon>
        <taxon>Laspinemataceae</taxon>
        <taxon>Laspinema</taxon>
        <taxon>Laspinema olomoucense</taxon>
    </lineage>
</organism>
<dbReference type="RefSeq" id="WP_261236884.1">
    <property type="nucleotide sequence ID" value="NZ_JAMXFA010000038.1"/>
</dbReference>
<gene>
    <name evidence="2" type="ORF">NG792_22380</name>
</gene>
<comment type="caution">
    <text evidence="2">The sequence shown here is derived from an EMBL/GenBank/DDBJ whole genome shotgun (WGS) entry which is preliminary data.</text>
</comment>
<reference evidence="2 3" key="1">
    <citation type="journal article" date="2022" name="Front. Microbiol.">
        <title>High genomic differentiation and limited gene flow indicate recent cryptic speciation within the genus Laspinema (cyanobacteria).</title>
        <authorList>
            <person name="Stanojkovic A."/>
            <person name="Skoupy S."/>
            <person name="Skaloud P."/>
            <person name="Dvorak P."/>
        </authorList>
    </citation>
    <scope>NUCLEOTIDE SEQUENCE [LARGE SCALE GENOMIC DNA]</scope>
    <source>
        <strain evidence="2 3">D3b</strain>
    </source>
</reference>
<evidence type="ECO:0000256" key="1">
    <source>
        <dbReference type="SAM" id="Phobius"/>
    </source>
</evidence>
<dbReference type="EMBL" id="JAMXFA010000038">
    <property type="protein sequence ID" value="MCT7980474.1"/>
    <property type="molecule type" value="Genomic_DNA"/>
</dbReference>
<feature type="transmembrane region" description="Helical" evidence="1">
    <location>
        <begin position="20"/>
        <end position="38"/>
    </location>
</feature>
<name>A0ABT2NF57_9CYAN</name>
<protein>
    <recommendedName>
        <fullName evidence="4">SGNH/GDSL hydrolase family protein</fullName>
    </recommendedName>
</protein>
<proteinExistence type="predicted"/>
<evidence type="ECO:0000313" key="2">
    <source>
        <dbReference type="EMBL" id="MCT7980474.1"/>
    </source>
</evidence>
<dbReference type="Proteomes" id="UP001525961">
    <property type="component" value="Unassembled WGS sequence"/>
</dbReference>
<keyword evidence="1" id="KW-0472">Membrane</keyword>
<evidence type="ECO:0008006" key="4">
    <source>
        <dbReference type="Google" id="ProtNLM"/>
    </source>
</evidence>
<sequence length="456" mass="52238">MKKLTELPKKLPEIVKITLINLVFLAIFIELGAAALYWSKYKQLFYTRSDRSTNEAIAQLGLPLNQTATDETILERLHPFFGYVLKPNQPVNLEFSTRVFPANNWGFPSDYDYPFIRQNPNQVIIGVFGGSVASNFAMYESENQVLTKTLKEKIPELANKEIIILPFALGGYKQPQQLLILNYILSLGQEFDFVINIDGFNEVALSHLNYQENIALSMPSVQHLLPLRDVASNNLGVDELSAIAKIVENREELIQRQESLQESKLASTYLFRVVSTQAAARKYQENLMAFEKIRGQKQQNPEQDFILKIENPQEVVDVDTAFKKMAELWGNSSRLMKQSLENQNSLYFHFIQPNQYYPTGRSFSEDERKLAIIENHPYQGGVQKGYPALLQTIEQLKTENIPIFNATKIFDNVNEIVYIDSCCHYNQTGNQVFTTYIADSIVGVLNQNPELKNRWK</sequence>
<keyword evidence="1" id="KW-1133">Transmembrane helix</keyword>
<accession>A0ABT2NF57</accession>
<evidence type="ECO:0000313" key="3">
    <source>
        <dbReference type="Proteomes" id="UP001525961"/>
    </source>
</evidence>
<keyword evidence="1" id="KW-0812">Transmembrane</keyword>
<keyword evidence="3" id="KW-1185">Reference proteome</keyword>